<keyword evidence="3" id="KW-0378">Hydrolase</keyword>
<feature type="domain" description="Exonuclease VII large subunit C-terminal" evidence="5">
    <location>
        <begin position="319"/>
        <end position="384"/>
    </location>
</feature>
<organism evidence="7">
    <name type="scientific">freshwater metagenome</name>
    <dbReference type="NCBI Taxonomy" id="449393"/>
    <lineage>
        <taxon>unclassified sequences</taxon>
        <taxon>metagenomes</taxon>
        <taxon>ecological metagenomes</taxon>
    </lineage>
</organism>
<keyword evidence="1" id="KW-0963">Cytoplasm</keyword>
<dbReference type="InterPro" id="IPR025824">
    <property type="entry name" value="OB-fold_nuc-bd_dom"/>
</dbReference>
<dbReference type="HAMAP" id="MF_00378">
    <property type="entry name" value="Exonuc_7_L"/>
    <property type="match status" value="1"/>
</dbReference>
<feature type="domain" description="Exonuclease VII large subunit C-terminal" evidence="5">
    <location>
        <begin position="115"/>
        <end position="308"/>
    </location>
</feature>
<name>A0A6J6E9W2_9ZZZZ</name>
<evidence type="ECO:0000256" key="2">
    <source>
        <dbReference type="ARBA" id="ARBA00022722"/>
    </source>
</evidence>
<dbReference type="GO" id="GO:0006308">
    <property type="term" value="P:DNA catabolic process"/>
    <property type="evidence" value="ECO:0007669"/>
    <property type="project" value="InterPro"/>
</dbReference>
<proteinExistence type="inferred from homology"/>
<dbReference type="InterPro" id="IPR020579">
    <property type="entry name" value="Exonuc_VII_lsu_C"/>
</dbReference>
<reference evidence="7" key="1">
    <citation type="submission" date="2020-05" db="EMBL/GenBank/DDBJ databases">
        <authorList>
            <person name="Chiriac C."/>
            <person name="Salcher M."/>
            <person name="Ghai R."/>
            <person name="Kavagutti S V."/>
        </authorList>
    </citation>
    <scope>NUCLEOTIDE SEQUENCE</scope>
</reference>
<accession>A0A6J6E9W2</accession>
<dbReference type="EMBL" id="CAEZTM010000031">
    <property type="protein sequence ID" value="CAB4572029.1"/>
    <property type="molecule type" value="Genomic_DNA"/>
</dbReference>
<sequence length="387" mass="42499">MVKLSELMGSYVDRLGSVWIEAEVTQWGKAAGNIYGKFSDIDADAALSFTVWRRAQENIPELVAQGDRVIARVKPSWWVKGGTLSMNVLDMRHTGLGEILEKLQRLKTQLASEGLFDESRKTRLPFLPGTIGLVTGKDSDAEKDVIHNATLRWPDVSFRIEYAAVQGDRAVAEVMQALTTLDADPEVDVIIVARGGGDFLNLLPFSDERLVRLAASLTTPLVSAIGHEADRPLLDDVADLRASTPTDAAKRVVPDVENERRIIQEARSRLDQRILSMLEYESERLSAFRTRPILKDPFTLVDIKSEEILQLVVRGVDLAHLVIERATSQVGALTANLRGLSPTSTLERGYAIARKRDGSVVTSIADASSGDELSVTVSDGTIDTQVR</sequence>
<dbReference type="PANTHER" id="PTHR30008">
    <property type="entry name" value="EXODEOXYRIBONUCLEASE 7 LARGE SUBUNIT"/>
    <property type="match status" value="1"/>
</dbReference>
<dbReference type="GO" id="GO:0003676">
    <property type="term" value="F:nucleic acid binding"/>
    <property type="evidence" value="ECO:0007669"/>
    <property type="project" value="InterPro"/>
</dbReference>
<evidence type="ECO:0000259" key="5">
    <source>
        <dbReference type="Pfam" id="PF02601"/>
    </source>
</evidence>
<dbReference type="CDD" id="cd04489">
    <property type="entry name" value="ExoVII_LU_OBF"/>
    <property type="match status" value="1"/>
</dbReference>
<dbReference type="Pfam" id="PF13742">
    <property type="entry name" value="tRNA_anti_2"/>
    <property type="match status" value="1"/>
</dbReference>
<feature type="domain" description="OB-fold nucleic acid binding" evidence="6">
    <location>
        <begin position="13"/>
        <end position="92"/>
    </location>
</feature>
<dbReference type="InterPro" id="IPR003753">
    <property type="entry name" value="Exonuc_VII_L"/>
</dbReference>
<keyword evidence="4" id="KW-0269">Exonuclease</keyword>
<dbReference type="NCBIfam" id="TIGR00237">
    <property type="entry name" value="xseA"/>
    <property type="match status" value="1"/>
</dbReference>
<evidence type="ECO:0000259" key="6">
    <source>
        <dbReference type="Pfam" id="PF13742"/>
    </source>
</evidence>
<dbReference type="PANTHER" id="PTHR30008:SF0">
    <property type="entry name" value="EXODEOXYRIBONUCLEASE 7 LARGE SUBUNIT"/>
    <property type="match status" value="1"/>
</dbReference>
<protein>
    <submittedName>
        <fullName evidence="7">Unannotated protein</fullName>
    </submittedName>
</protein>
<evidence type="ECO:0000313" key="7">
    <source>
        <dbReference type="EMBL" id="CAB4572029.1"/>
    </source>
</evidence>
<dbReference type="GO" id="GO:0008855">
    <property type="term" value="F:exodeoxyribonuclease VII activity"/>
    <property type="evidence" value="ECO:0007669"/>
    <property type="project" value="InterPro"/>
</dbReference>
<keyword evidence="2" id="KW-0540">Nuclease</keyword>
<dbReference type="Pfam" id="PF02601">
    <property type="entry name" value="Exonuc_VII_L"/>
    <property type="match status" value="2"/>
</dbReference>
<evidence type="ECO:0000256" key="4">
    <source>
        <dbReference type="ARBA" id="ARBA00022839"/>
    </source>
</evidence>
<dbReference type="GO" id="GO:0009318">
    <property type="term" value="C:exodeoxyribonuclease VII complex"/>
    <property type="evidence" value="ECO:0007669"/>
    <property type="project" value="InterPro"/>
</dbReference>
<evidence type="ECO:0000256" key="3">
    <source>
        <dbReference type="ARBA" id="ARBA00022801"/>
    </source>
</evidence>
<dbReference type="AlphaFoldDB" id="A0A6J6E9W2"/>
<evidence type="ECO:0000256" key="1">
    <source>
        <dbReference type="ARBA" id="ARBA00022490"/>
    </source>
</evidence>
<gene>
    <name evidence="7" type="ORF">UFOPK1684_00793</name>
</gene>